<dbReference type="RefSeq" id="WP_013083897.1">
    <property type="nucleotide sequence ID" value="NZ_BCVB01000006.1"/>
</dbReference>
<accession>A0A0B6AKR1</accession>
<dbReference type="InterPro" id="IPR036873">
    <property type="entry name" value="Rhodanese-like_dom_sf"/>
</dbReference>
<dbReference type="GeneID" id="93643591"/>
<dbReference type="HOGENOM" id="CLU_151227_0_0_9"/>
<organism evidence="1 2">
    <name type="scientific">Priestia megaterium (strain ATCC 14581 / DSM 32 / CCUG 1817 / JCM 2506 / NBRC 15308 / NCIMB 9376 / NCTC 10342 / NRRL B-14308 / VKM B-512 / Ford 19)</name>
    <name type="common">Bacillus megaterium</name>
    <dbReference type="NCBI Taxonomy" id="1348623"/>
    <lineage>
        <taxon>Bacteria</taxon>
        <taxon>Bacillati</taxon>
        <taxon>Bacillota</taxon>
        <taxon>Bacilli</taxon>
        <taxon>Bacillales</taxon>
        <taxon>Bacillaceae</taxon>
        <taxon>Priestia</taxon>
    </lineage>
</organism>
<sequence length="115" mass="13408">MAILYMSIGILLLLMCYSFYKRYVPVQGIKKVTTVDCASTTISYVDVRHFHEMKQNPCQKAIHIPLPYLERQHEEIPYKEVVVIVPDSISRNLSIRQLKKHGYQVKGYMCAERCV</sequence>
<gene>
    <name evidence="1" type="ORF">BG04_66</name>
</gene>
<evidence type="ECO:0000313" key="1">
    <source>
        <dbReference type="EMBL" id="AJI20384.1"/>
    </source>
</evidence>
<dbReference type="EMBL" id="CP009920">
    <property type="protein sequence ID" value="AJI20384.1"/>
    <property type="molecule type" value="Genomic_DNA"/>
</dbReference>
<dbReference type="PATRIC" id="fig|592022.4.peg.3141"/>
<dbReference type="Proteomes" id="UP000031829">
    <property type="component" value="Chromosome"/>
</dbReference>
<proteinExistence type="predicted"/>
<evidence type="ECO:0000313" key="2">
    <source>
        <dbReference type="Proteomes" id="UP000031829"/>
    </source>
</evidence>
<name>A0A0B6AKR1_PRIM2</name>
<dbReference type="Gene3D" id="3.40.250.10">
    <property type="entry name" value="Rhodanese-like domain"/>
    <property type="match status" value="1"/>
</dbReference>
<dbReference type="KEGG" id="bmeg:BG04_66"/>
<dbReference type="AlphaFoldDB" id="A0A0B6AKR1"/>
<dbReference type="SUPFAM" id="SSF52821">
    <property type="entry name" value="Rhodanese/Cell cycle control phosphatase"/>
    <property type="match status" value="1"/>
</dbReference>
<protein>
    <recommendedName>
        <fullName evidence="3">Rhodanese sulfurtransferase</fullName>
    </recommendedName>
</protein>
<reference evidence="1 2" key="1">
    <citation type="journal article" date="2015" name="Genome Announc.">
        <title>Complete genome sequences for 35 biothreat assay-relevant bacillus species.</title>
        <authorList>
            <person name="Johnson S.L."/>
            <person name="Daligault H.E."/>
            <person name="Davenport K.W."/>
            <person name="Jaissle J."/>
            <person name="Frey K.G."/>
            <person name="Ladner J.T."/>
            <person name="Broomall S.M."/>
            <person name="Bishop-Lilly K.A."/>
            <person name="Bruce D.C."/>
            <person name="Gibbons H.S."/>
            <person name="Coyne S.R."/>
            <person name="Lo C.C."/>
            <person name="Meincke L."/>
            <person name="Munk A.C."/>
            <person name="Koroleva G.I."/>
            <person name="Rosenzweig C.N."/>
            <person name="Palacios G.F."/>
            <person name="Redden C.L."/>
            <person name="Minogue T.D."/>
            <person name="Chain P.S."/>
        </authorList>
    </citation>
    <scope>NUCLEOTIDE SEQUENCE [LARGE SCALE GENOMIC DNA]</scope>
    <source>
        <strain evidence="2">ATCC 14581 / DSM 32 / JCM 2506 / NBRC 15308 / NCIMB 9376 / NCTC 10342 / NRRL B-14308 / VKM B-512</strain>
    </source>
</reference>
<evidence type="ECO:0008006" key="3">
    <source>
        <dbReference type="Google" id="ProtNLM"/>
    </source>
</evidence>